<dbReference type="EMBL" id="AVOT02004326">
    <property type="protein sequence ID" value="MBW0476054.1"/>
    <property type="molecule type" value="Genomic_DNA"/>
</dbReference>
<gene>
    <name evidence="2" type="ORF">O181_015769</name>
</gene>
<evidence type="ECO:0000313" key="3">
    <source>
        <dbReference type="Proteomes" id="UP000765509"/>
    </source>
</evidence>
<evidence type="ECO:0000313" key="2">
    <source>
        <dbReference type="EMBL" id="MBW0476054.1"/>
    </source>
</evidence>
<accession>A0A9Q3C0H8</accession>
<feature type="region of interest" description="Disordered" evidence="1">
    <location>
        <begin position="65"/>
        <end position="104"/>
    </location>
</feature>
<evidence type="ECO:0000256" key="1">
    <source>
        <dbReference type="SAM" id="MobiDB-lite"/>
    </source>
</evidence>
<dbReference type="Proteomes" id="UP000765509">
    <property type="component" value="Unassembled WGS sequence"/>
</dbReference>
<name>A0A9Q3C0H8_9BASI</name>
<proteinExistence type="predicted"/>
<protein>
    <submittedName>
        <fullName evidence="2">Uncharacterized protein</fullName>
    </submittedName>
</protein>
<comment type="caution">
    <text evidence="2">The sequence shown here is derived from an EMBL/GenBank/DDBJ whole genome shotgun (WGS) entry which is preliminary data.</text>
</comment>
<feature type="compositionally biased region" description="Polar residues" evidence="1">
    <location>
        <begin position="65"/>
        <end position="82"/>
    </location>
</feature>
<organism evidence="2 3">
    <name type="scientific">Austropuccinia psidii MF-1</name>
    <dbReference type="NCBI Taxonomy" id="1389203"/>
    <lineage>
        <taxon>Eukaryota</taxon>
        <taxon>Fungi</taxon>
        <taxon>Dikarya</taxon>
        <taxon>Basidiomycota</taxon>
        <taxon>Pucciniomycotina</taxon>
        <taxon>Pucciniomycetes</taxon>
        <taxon>Pucciniales</taxon>
        <taxon>Sphaerophragmiaceae</taxon>
        <taxon>Austropuccinia</taxon>
    </lineage>
</organism>
<keyword evidence="3" id="KW-1185">Reference proteome</keyword>
<dbReference type="AlphaFoldDB" id="A0A9Q3C0H8"/>
<reference evidence="2" key="1">
    <citation type="submission" date="2021-03" db="EMBL/GenBank/DDBJ databases">
        <title>Draft genome sequence of rust myrtle Austropuccinia psidii MF-1, a brazilian biotype.</title>
        <authorList>
            <person name="Quecine M.C."/>
            <person name="Pachon D.M.R."/>
            <person name="Bonatelli M.L."/>
            <person name="Correr F.H."/>
            <person name="Franceschini L.M."/>
            <person name="Leite T.F."/>
            <person name="Margarido G.R.A."/>
            <person name="Almeida C.A."/>
            <person name="Ferrarezi J.A."/>
            <person name="Labate C.A."/>
        </authorList>
    </citation>
    <scope>NUCLEOTIDE SEQUENCE</scope>
    <source>
        <strain evidence="2">MF-1</strain>
    </source>
</reference>
<feature type="compositionally biased region" description="Polar residues" evidence="1">
    <location>
        <begin position="89"/>
        <end position="104"/>
    </location>
</feature>
<sequence>MNQAKVKQTLNWPPPRNPRLLNHSLALPTSTAISSRIIQRQSVDSSNSSRKIQFSPSMRKIFGIFNNSKRPSPPLQSFSTQHLFKKQEYSSQEACTPETSPNSK</sequence>